<evidence type="ECO:0000259" key="1">
    <source>
        <dbReference type="Pfam" id="PF01728"/>
    </source>
</evidence>
<dbReference type="GO" id="GO:0004483">
    <property type="term" value="F:methyltransferase cap1 activity"/>
    <property type="evidence" value="ECO:0007669"/>
    <property type="project" value="TreeGrafter"/>
</dbReference>
<dbReference type="EMBL" id="KY684086">
    <property type="protein sequence ID" value="ARF09636.1"/>
    <property type="molecule type" value="Genomic_DNA"/>
</dbReference>
<dbReference type="InterPro" id="IPR050851">
    <property type="entry name" value="mRNA_Cap_2O-Ribose_MeTrfase"/>
</dbReference>
<dbReference type="GO" id="GO:0032259">
    <property type="term" value="P:methylation"/>
    <property type="evidence" value="ECO:0007669"/>
    <property type="project" value="UniProtKB-KW"/>
</dbReference>
<dbReference type="InterPro" id="IPR002877">
    <property type="entry name" value="RNA_MeTrfase_FtsJ_dom"/>
</dbReference>
<gene>
    <name evidence="2" type="ORF">Indivirus_2_15</name>
</gene>
<accession>A0A1V0SD51</accession>
<keyword evidence="2" id="KW-0808">Transferase</keyword>
<organism evidence="2">
    <name type="scientific">Indivirus ILV1</name>
    <dbReference type="NCBI Taxonomy" id="1977633"/>
    <lineage>
        <taxon>Viruses</taxon>
        <taxon>Varidnaviria</taxon>
        <taxon>Bamfordvirae</taxon>
        <taxon>Nucleocytoviricota</taxon>
        <taxon>Megaviricetes</taxon>
        <taxon>Imitervirales</taxon>
        <taxon>Mimiviridae</taxon>
        <taxon>Klosneuvirinae</taxon>
        <taxon>Indivirus</taxon>
    </lineage>
</organism>
<dbReference type="InterPro" id="IPR029063">
    <property type="entry name" value="SAM-dependent_MTases_sf"/>
</dbReference>
<sequence>MSNSNYLPIAHQIDESKDILTYKESPEFSKNIDYSAFFWGFQHFIHQSKDKMEIVESFKGKKQVYYIINEFERSVDDYDQDINNTAKSYFDLKTKPNILSRAFFKLWELFFMFDLVDIDNKNFVSAHLAEGPGSFIQATMFYRDKFTEKGISKNDKYYAVTLHNENVKKHVPKLEENFVKYYEKEKPVRFVMHKTYSKAQSGGAADKDNGDLTDIKTRILFGGNFKDKKADLVTADGGFDWGYENIQEQEALKLILSQIVMAIEIQAKGGNFVCKFYESFTTTTAKMINMLKNFYKDVYLVKPLMSRASNSEKYAVCMNFTDPKDKKTKIEKINNLIETMNKHKNLNLVNVFPEFEFDDSFKSALIKINIEIANKQFKTINEMITFIEKQNYRGEEYTQRREKQINASKYWIDNFFPEVKEFKSKRNSIKKSTVEIVDNNKKSTTNLQKKLDFA</sequence>
<protein>
    <submittedName>
        <fullName evidence="2">FtsJ-like methyltransferase</fullName>
    </submittedName>
</protein>
<dbReference type="Pfam" id="PF01728">
    <property type="entry name" value="FtsJ"/>
    <property type="match status" value="1"/>
</dbReference>
<dbReference type="PANTHER" id="PTHR16121">
    <property type="entry name" value="CAP-SPECIFIC MRNA (NUCLEOSIDE-2'-O-)-METHYLTRANSFERASE 1-RELATED"/>
    <property type="match status" value="1"/>
</dbReference>
<feature type="domain" description="Ribosomal RNA methyltransferase FtsJ" evidence="1">
    <location>
        <begin position="100"/>
        <end position="320"/>
    </location>
</feature>
<name>A0A1V0SD51_9VIRU</name>
<dbReference type="Gene3D" id="3.40.50.12760">
    <property type="match status" value="1"/>
</dbReference>
<evidence type="ECO:0000313" key="2">
    <source>
        <dbReference type="EMBL" id="ARF09636.1"/>
    </source>
</evidence>
<reference evidence="2" key="1">
    <citation type="journal article" date="2017" name="Science">
        <title>Giant viruses with an expanded complement of translation system components.</title>
        <authorList>
            <person name="Schulz F."/>
            <person name="Yutin N."/>
            <person name="Ivanova N.N."/>
            <person name="Ortega D.R."/>
            <person name="Lee T.K."/>
            <person name="Vierheilig J."/>
            <person name="Daims H."/>
            <person name="Horn M."/>
            <person name="Wagner M."/>
            <person name="Jensen G.J."/>
            <person name="Kyrpides N.C."/>
            <person name="Koonin E.V."/>
            <person name="Woyke T."/>
        </authorList>
    </citation>
    <scope>NUCLEOTIDE SEQUENCE</scope>
    <source>
        <strain evidence="2">ILV1</strain>
    </source>
</reference>
<dbReference type="GO" id="GO:0006370">
    <property type="term" value="P:7-methylguanosine mRNA capping"/>
    <property type="evidence" value="ECO:0007669"/>
    <property type="project" value="UniProtKB-ARBA"/>
</dbReference>
<dbReference type="SUPFAM" id="SSF53335">
    <property type="entry name" value="S-adenosyl-L-methionine-dependent methyltransferases"/>
    <property type="match status" value="1"/>
</dbReference>
<proteinExistence type="predicted"/>
<keyword evidence="2" id="KW-0489">Methyltransferase</keyword>